<keyword evidence="8 17" id="KW-0285">Flavoprotein</keyword>
<dbReference type="Gene3D" id="3.30.43.10">
    <property type="entry name" value="Uridine Diphospho-n-acetylenolpyruvylglucosamine Reductase, domain 2"/>
    <property type="match status" value="1"/>
</dbReference>
<keyword evidence="6 17" id="KW-0963">Cytoplasm</keyword>
<evidence type="ECO:0000256" key="6">
    <source>
        <dbReference type="ARBA" id="ARBA00022490"/>
    </source>
</evidence>
<evidence type="ECO:0000256" key="15">
    <source>
        <dbReference type="ARBA" id="ARBA00023316"/>
    </source>
</evidence>
<dbReference type="EC" id="1.3.1.98" evidence="17"/>
<keyword evidence="14 17" id="KW-0131">Cell cycle</keyword>
<dbReference type="Proteomes" id="UP000602653">
    <property type="component" value="Chromosome"/>
</dbReference>
<dbReference type="GO" id="GO:0008762">
    <property type="term" value="F:UDP-N-acetylmuramate dehydrogenase activity"/>
    <property type="evidence" value="ECO:0007669"/>
    <property type="project" value="UniProtKB-EC"/>
</dbReference>
<dbReference type="Gene3D" id="3.30.465.10">
    <property type="match status" value="1"/>
</dbReference>
<organism evidence="19 20">
    <name type="scientific">Arcanobacterium phocisimile</name>
    <dbReference type="NCBI Taxonomy" id="1302235"/>
    <lineage>
        <taxon>Bacteria</taxon>
        <taxon>Bacillati</taxon>
        <taxon>Actinomycetota</taxon>
        <taxon>Actinomycetes</taxon>
        <taxon>Actinomycetales</taxon>
        <taxon>Actinomycetaceae</taxon>
        <taxon>Arcanobacterium</taxon>
    </lineage>
</organism>
<dbReference type="PANTHER" id="PTHR21071:SF4">
    <property type="entry name" value="UDP-N-ACETYLENOLPYRUVOYLGLUCOSAMINE REDUCTASE"/>
    <property type="match status" value="1"/>
</dbReference>
<evidence type="ECO:0000256" key="4">
    <source>
        <dbReference type="ARBA" id="ARBA00004752"/>
    </source>
</evidence>
<comment type="pathway">
    <text evidence="4 17">Cell wall biogenesis; peptidoglycan biosynthesis.</text>
</comment>
<comment type="subcellular location">
    <subcellularLocation>
        <location evidence="3 17">Cytoplasm</location>
    </subcellularLocation>
</comment>
<dbReference type="InterPro" id="IPR003170">
    <property type="entry name" value="MurB"/>
</dbReference>
<dbReference type="InterPro" id="IPR036318">
    <property type="entry name" value="FAD-bd_PCMH-like_sf"/>
</dbReference>
<comment type="cofactor">
    <cofactor evidence="1 17">
        <name>FAD</name>
        <dbReference type="ChEBI" id="CHEBI:57692"/>
    </cofactor>
</comment>
<keyword evidence="11 17" id="KW-0133">Cell shape</keyword>
<protein>
    <recommendedName>
        <fullName evidence="17">UDP-N-acetylenolpyruvoylglucosamine reductase</fullName>
        <ecNumber evidence="17">1.3.1.98</ecNumber>
    </recommendedName>
    <alternativeName>
        <fullName evidence="17">UDP-N-acetylmuramate dehydrogenase</fullName>
    </alternativeName>
</protein>
<sequence>MSCSLGEGMIGHDAVAPAVPSSRAQQGATSLAELTTLGVGGAIGTLVQAQTEAEIVDVVRDADERKLPVLMVGGGSNILAGDEPFPGVVIRDMRNDIRTTLDDGCGGGQMSVTAGTGWDDVVVYAIENEWMGLEALSGIPGSAGAAPVQNIGAYGQEVAETIASLRVYDRQEKRITTLFLADLDFGYRHSVLKESMVNGPWGPSPRWIVLSVNFHMRRATLGAPVKYGQLAQTLGVELGQRAPATAVRQAVLELRRSKSMVLDDKNRNTYSAGSFFTNPILTPQQAAQLPPQAPQFPVTDHTTINQIGGAATPVPGLVKSSAAWLISHAGFDKGFKISDSASLSTDHSLALTNRGDASATDILNLARVVRDGVREAFGVELVPEPVFVGLSFD</sequence>
<evidence type="ECO:0000256" key="7">
    <source>
        <dbReference type="ARBA" id="ARBA00022618"/>
    </source>
</evidence>
<dbReference type="NCBIfam" id="TIGR00179">
    <property type="entry name" value="murB"/>
    <property type="match status" value="1"/>
</dbReference>
<dbReference type="NCBIfam" id="NF010478">
    <property type="entry name" value="PRK13903.1"/>
    <property type="match status" value="1"/>
</dbReference>
<keyword evidence="9 17" id="KW-0274">FAD</keyword>
<name>A0ABX7IFD9_9ACTO</name>
<gene>
    <name evidence="17" type="primary">murB</name>
    <name evidence="19" type="ORF">JTE88_07140</name>
</gene>
<evidence type="ECO:0000259" key="18">
    <source>
        <dbReference type="PROSITE" id="PS51387"/>
    </source>
</evidence>
<keyword evidence="12 17" id="KW-0573">Peptidoglycan synthesis</keyword>
<dbReference type="SUPFAM" id="SSF56176">
    <property type="entry name" value="FAD-binding/transporter-associated domain-like"/>
    <property type="match status" value="1"/>
</dbReference>
<feature type="active site" evidence="17">
    <location>
        <position position="188"/>
    </location>
</feature>
<dbReference type="PROSITE" id="PS51387">
    <property type="entry name" value="FAD_PCMH"/>
    <property type="match status" value="1"/>
</dbReference>
<dbReference type="Gene3D" id="3.90.78.10">
    <property type="entry name" value="UDP-N-acetylenolpyruvoylglucosamine reductase, C-terminal domain"/>
    <property type="match status" value="1"/>
</dbReference>
<proteinExistence type="inferred from homology"/>
<evidence type="ECO:0000256" key="17">
    <source>
        <dbReference type="HAMAP-Rule" id="MF_00037"/>
    </source>
</evidence>
<reference evidence="19 20" key="1">
    <citation type="submission" date="2021-02" db="EMBL/GenBank/DDBJ databases">
        <title>Complete Genome Sequence of Arcanobacterium phocisimile strain DSM 26142T from a harbour seal.</title>
        <authorList>
            <person name="Borowiak M."/>
            <person name="Alssahen M."/>
            <person name="Malorny B."/>
            <person name="Laemmler C."/>
            <person name="Siebert U."/>
            <person name="Ploetz M."/>
            <person name="Abdulmawjood A."/>
        </authorList>
    </citation>
    <scope>NUCLEOTIDE SEQUENCE [LARGE SCALE GENOMIC DNA]</scope>
    <source>
        <strain evidence="19 20">DSM 26142</strain>
    </source>
</reference>
<dbReference type="SUPFAM" id="SSF56194">
    <property type="entry name" value="Uridine diphospho-N-Acetylenolpyruvylglucosamine reductase, MurB, C-terminal domain"/>
    <property type="match status" value="1"/>
</dbReference>
<dbReference type="HAMAP" id="MF_00037">
    <property type="entry name" value="MurB"/>
    <property type="match status" value="1"/>
</dbReference>
<evidence type="ECO:0000256" key="8">
    <source>
        <dbReference type="ARBA" id="ARBA00022630"/>
    </source>
</evidence>
<feature type="domain" description="FAD-binding PCMH-type" evidence="18">
    <location>
        <begin position="39"/>
        <end position="219"/>
    </location>
</feature>
<keyword evidence="7 17" id="KW-0132">Cell division</keyword>
<evidence type="ECO:0000256" key="9">
    <source>
        <dbReference type="ARBA" id="ARBA00022827"/>
    </source>
</evidence>
<evidence type="ECO:0000313" key="20">
    <source>
        <dbReference type="Proteomes" id="UP000602653"/>
    </source>
</evidence>
<evidence type="ECO:0000313" key="19">
    <source>
        <dbReference type="EMBL" id="QRV01856.1"/>
    </source>
</evidence>
<feature type="active site" evidence="17">
    <location>
        <position position="384"/>
    </location>
</feature>
<dbReference type="EMBL" id="CP070228">
    <property type="protein sequence ID" value="QRV01856.1"/>
    <property type="molecule type" value="Genomic_DNA"/>
</dbReference>
<dbReference type="InterPro" id="IPR006094">
    <property type="entry name" value="Oxid_FAD_bind_N"/>
</dbReference>
<feature type="active site" description="Proton donor" evidence="17">
    <location>
        <position position="274"/>
    </location>
</feature>
<comment type="catalytic activity">
    <reaction evidence="16 17">
        <text>UDP-N-acetyl-alpha-D-muramate + NADP(+) = UDP-N-acetyl-3-O-(1-carboxyvinyl)-alpha-D-glucosamine + NADPH + H(+)</text>
        <dbReference type="Rhea" id="RHEA:12248"/>
        <dbReference type="ChEBI" id="CHEBI:15378"/>
        <dbReference type="ChEBI" id="CHEBI:57783"/>
        <dbReference type="ChEBI" id="CHEBI:58349"/>
        <dbReference type="ChEBI" id="CHEBI:68483"/>
        <dbReference type="ChEBI" id="CHEBI:70757"/>
        <dbReference type="EC" id="1.3.1.98"/>
    </reaction>
</comment>
<keyword evidence="10 17" id="KW-0521">NADP</keyword>
<dbReference type="InterPro" id="IPR011601">
    <property type="entry name" value="MurB_C"/>
</dbReference>
<comment type="function">
    <text evidence="2 17">Cell wall formation.</text>
</comment>
<evidence type="ECO:0000256" key="12">
    <source>
        <dbReference type="ARBA" id="ARBA00022984"/>
    </source>
</evidence>
<keyword evidence="13 17" id="KW-0560">Oxidoreductase</keyword>
<dbReference type="InterPro" id="IPR016169">
    <property type="entry name" value="FAD-bd_PCMH_sub2"/>
</dbReference>
<dbReference type="Pfam" id="PF01565">
    <property type="entry name" value="FAD_binding_4"/>
    <property type="match status" value="1"/>
</dbReference>
<dbReference type="InterPro" id="IPR016166">
    <property type="entry name" value="FAD-bd_PCMH"/>
</dbReference>
<evidence type="ECO:0000256" key="13">
    <source>
        <dbReference type="ARBA" id="ARBA00023002"/>
    </source>
</evidence>
<evidence type="ECO:0000256" key="11">
    <source>
        <dbReference type="ARBA" id="ARBA00022960"/>
    </source>
</evidence>
<dbReference type="PANTHER" id="PTHR21071">
    <property type="entry name" value="UDP-N-ACETYLENOLPYRUVOYLGLUCOSAMINE REDUCTASE"/>
    <property type="match status" value="1"/>
</dbReference>
<evidence type="ECO:0000256" key="1">
    <source>
        <dbReference type="ARBA" id="ARBA00001974"/>
    </source>
</evidence>
<dbReference type="RefSeq" id="WP_204423925.1">
    <property type="nucleotide sequence ID" value="NZ_CP070228.1"/>
</dbReference>
<accession>A0ABX7IFD9</accession>
<evidence type="ECO:0000256" key="2">
    <source>
        <dbReference type="ARBA" id="ARBA00003921"/>
    </source>
</evidence>
<comment type="similarity">
    <text evidence="5 17">Belongs to the MurB family.</text>
</comment>
<dbReference type="InterPro" id="IPR036635">
    <property type="entry name" value="MurB_C_sf"/>
</dbReference>
<keyword evidence="20" id="KW-1185">Reference proteome</keyword>
<evidence type="ECO:0000256" key="10">
    <source>
        <dbReference type="ARBA" id="ARBA00022857"/>
    </source>
</evidence>
<evidence type="ECO:0000256" key="14">
    <source>
        <dbReference type="ARBA" id="ARBA00023306"/>
    </source>
</evidence>
<evidence type="ECO:0000256" key="3">
    <source>
        <dbReference type="ARBA" id="ARBA00004496"/>
    </source>
</evidence>
<evidence type="ECO:0000256" key="5">
    <source>
        <dbReference type="ARBA" id="ARBA00010485"/>
    </source>
</evidence>
<evidence type="ECO:0000256" key="16">
    <source>
        <dbReference type="ARBA" id="ARBA00048914"/>
    </source>
</evidence>
<dbReference type="InterPro" id="IPR016167">
    <property type="entry name" value="FAD-bd_PCMH_sub1"/>
</dbReference>
<dbReference type="Pfam" id="PF02873">
    <property type="entry name" value="MurB_C"/>
    <property type="match status" value="1"/>
</dbReference>
<keyword evidence="15 17" id="KW-0961">Cell wall biogenesis/degradation</keyword>